<dbReference type="Gene3D" id="3.30.9.10">
    <property type="entry name" value="D-Amino Acid Oxidase, subunit A, domain 2"/>
    <property type="match status" value="1"/>
</dbReference>
<evidence type="ECO:0000259" key="1">
    <source>
        <dbReference type="Pfam" id="PF01266"/>
    </source>
</evidence>
<dbReference type="InterPro" id="IPR036188">
    <property type="entry name" value="FAD/NAD-bd_sf"/>
</dbReference>
<dbReference type="AlphaFoldDB" id="A0A1Y5F7W7"/>
<dbReference type="Gene3D" id="3.50.50.60">
    <property type="entry name" value="FAD/NAD(P)-binding domain"/>
    <property type="match status" value="1"/>
</dbReference>
<dbReference type="InterPro" id="IPR006076">
    <property type="entry name" value="FAD-dep_OxRdtase"/>
</dbReference>
<feature type="domain" description="FAD dependent oxidoreductase" evidence="1">
    <location>
        <begin position="69"/>
        <end position="330"/>
    </location>
</feature>
<evidence type="ECO:0000313" key="3">
    <source>
        <dbReference type="Proteomes" id="UP000196531"/>
    </source>
</evidence>
<dbReference type="EMBL" id="MAAO01000008">
    <property type="protein sequence ID" value="OUR95291.1"/>
    <property type="molecule type" value="Genomic_DNA"/>
</dbReference>
<reference evidence="3" key="1">
    <citation type="journal article" date="2017" name="Proc. Natl. Acad. Sci. U.S.A.">
        <title>Simulation of Deepwater Horizon oil plume reveals substrate specialization within a complex community of hydrocarbon-degraders.</title>
        <authorList>
            <person name="Hu P."/>
            <person name="Dubinsky E.A."/>
            <person name="Probst A.J."/>
            <person name="Wang J."/>
            <person name="Sieber C.M.K."/>
            <person name="Tom L.M."/>
            <person name="Gardinali P."/>
            <person name="Banfield J.F."/>
            <person name="Atlas R.M."/>
            <person name="Andersen G.L."/>
        </authorList>
    </citation>
    <scope>NUCLEOTIDE SEQUENCE [LARGE SCALE GENOMIC DNA]</scope>
</reference>
<accession>A0A1Y5F7W7</accession>
<name>A0A1Y5F7W7_9BACT</name>
<comment type="caution">
    <text evidence="2">The sequence shown here is derived from an EMBL/GenBank/DDBJ whole genome shotgun (WGS) entry which is preliminary data.</text>
</comment>
<dbReference type="Pfam" id="PF01266">
    <property type="entry name" value="DAO"/>
    <property type="match status" value="1"/>
</dbReference>
<sequence length="342" mass="38550">MTHDIADFDILILGNGICGQSILFEMINSPSFDLDTLKVGQVFCEHMAPACTLNTTSVVGLNGTSRGINDLGDLIIDSFHFTKKLVEKLGLKSFYPGTHYFLQSADEKNKAKFIRRHGEGSSLEILDREFIGVKDENFVVDSEELFCELEEVISSNNIVRINEAIVNVSDEREVTLLDGRVIRAKKIICCLGAYSNHFLKNISNEHLDFSKMVPGDFLKFRDVNLGDKSFVVSSGQHNLVYRANSHTVLIGGTTLNNLWDSVDYVKIIDQYNYYKNLFGDLLPDFSEAFLGSGLRHKGRRRRPFCGELREGIYSLHGVYKNGYTFSFFLANKLLQNEIKGSI</sequence>
<gene>
    <name evidence="2" type="ORF">A9Q84_15740</name>
</gene>
<protein>
    <recommendedName>
        <fullName evidence="1">FAD dependent oxidoreductase domain-containing protein</fullName>
    </recommendedName>
</protein>
<dbReference type="SUPFAM" id="SSF51905">
    <property type="entry name" value="FAD/NAD(P)-binding domain"/>
    <property type="match status" value="1"/>
</dbReference>
<proteinExistence type="predicted"/>
<organism evidence="2 3">
    <name type="scientific">Halobacteriovorax marinus</name>
    <dbReference type="NCBI Taxonomy" id="97084"/>
    <lineage>
        <taxon>Bacteria</taxon>
        <taxon>Pseudomonadati</taxon>
        <taxon>Bdellovibrionota</taxon>
        <taxon>Bacteriovoracia</taxon>
        <taxon>Bacteriovoracales</taxon>
        <taxon>Halobacteriovoraceae</taxon>
        <taxon>Halobacteriovorax</taxon>
    </lineage>
</organism>
<evidence type="ECO:0000313" key="2">
    <source>
        <dbReference type="EMBL" id="OUR95291.1"/>
    </source>
</evidence>
<dbReference type="Proteomes" id="UP000196531">
    <property type="component" value="Unassembled WGS sequence"/>
</dbReference>